<dbReference type="SUPFAM" id="SSF46689">
    <property type="entry name" value="Homeodomain-like"/>
    <property type="match status" value="1"/>
</dbReference>
<dbReference type="Pfam" id="PF00072">
    <property type="entry name" value="Response_reg"/>
    <property type="match status" value="1"/>
</dbReference>
<dbReference type="InterPro" id="IPR001789">
    <property type="entry name" value="Sig_transdc_resp-reg_receiver"/>
</dbReference>
<evidence type="ECO:0000313" key="12">
    <source>
        <dbReference type="Proteomes" id="UP000621560"/>
    </source>
</evidence>
<dbReference type="InterPro" id="IPR009057">
    <property type="entry name" value="Homeodomain-like_sf"/>
</dbReference>
<proteinExistence type="predicted"/>
<feature type="modified residue" description="4-aspartylphosphate" evidence="8">
    <location>
        <position position="55"/>
    </location>
</feature>
<dbReference type="PROSITE" id="PS50110">
    <property type="entry name" value="RESPONSE_REGULATORY"/>
    <property type="match status" value="1"/>
</dbReference>
<dbReference type="Gene3D" id="1.10.10.60">
    <property type="entry name" value="Homeodomain-like"/>
    <property type="match status" value="2"/>
</dbReference>
<dbReference type="InterPro" id="IPR051552">
    <property type="entry name" value="HptR"/>
</dbReference>
<dbReference type="InterPro" id="IPR020449">
    <property type="entry name" value="Tscrpt_reg_AraC-type_HTH"/>
</dbReference>
<keyword evidence="3 8" id="KW-0597">Phosphoprotein</keyword>
<keyword evidence="5" id="KW-0805">Transcription regulation</keyword>
<dbReference type="PANTHER" id="PTHR42713">
    <property type="entry name" value="HISTIDINE KINASE-RELATED"/>
    <property type="match status" value="1"/>
</dbReference>
<keyword evidence="7" id="KW-0804">Transcription</keyword>
<evidence type="ECO:0000259" key="10">
    <source>
        <dbReference type="PROSITE" id="PS50110"/>
    </source>
</evidence>
<evidence type="ECO:0000259" key="9">
    <source>
        <dbReference type="PROSITE" id="PS01124"/>
    </source>
</evidence>
<feature type="domain" description="HTH araC/xylS-type" evidence="9">
    <location>
        <begin position="399"/>
        <end position="498"/>
    </location>
</feature>
<dbReference type="GO" id="GO:0043565">
    <property type="term" value="F:sequence-specific DNA binding"/>
    <property type="evidence" value="ECO:0007669"/>
    <property type="project" value="InterPro"/>
</dbReference>
<keyword evidence="4" id="KW-0902">Two-component regulatory system</keyword>
<organism evidence="11 12">
    <name type="scientific">Paenibacillus sabuli</name>
    <dbReference type="NCBI Taxonomy" id="2772509"/>
    <lineage>
        <taxon>Bacteria</taxon>
        <taxon>Bacillati</taxon>
        <taxon>Bacillota</taxon>
        <taxon>Bacilli</taxon>
        <taxon>Bacillales</taxon>
        <taxon>Paenibacillaceae</taxon>
        <taxon>Paenibacillus</taxon>
    </lineage>
</organism>
<dbReference type="InterPro" id="IPR018062">
    <property type="entry name" value="HTH_AraC-typ_CS"/>
</dbReference>
<dbReference type="Gene3D" id="3.40.50.2300">
    <property type="match status" value="1"/>
</dbReference>
<dbReference type="SMART" id="SM00448">
    <property type="entry name" value="REC"/>
    <property type="match status" value="1"/>
</dbReference>
<protein>
    <submittedName>
        <fullName evidence="11">Response regulator</fullName>
    </submittedName>
</protein>
<comment type="subcellular location">
    <subcellularLocation>
        <location evidence="1">Cytoplasm</location>
    </subcellularLocation>
</comment>
<name>A0A927BN79_9BACL</name>
<reference evidence="11" key="1">
    <citation type="submission" date="2020-09" db="EMBL/GenBank/DDBJ databases">
        <title>A novel bacterium of genus Paenibacillus, isolated from South China Sea.</title>
        <authorList>
            <person name="Huang H."/>
            <person name="Mo K."/>
            <person name="Hu Y."/>
        </authorList>
    </citation>
    <scope>NUCLEOTIDE SEQUENCE</scope>
    <source>
        <strain evidence="11">IB182496</strain>
    </source>
</reference>
<evidence type="ECO:0000256" key="3">
    <source>
        <dbReference type="ARBA" id="ARBA00022553"/>
    </source>
</evidence>
<evidence type="ECO:0000256" key="4">
    <source>
        <dbReference type="ARBA" id="ARBA00023012"/>
    </source>
</evidence>
<keyword evidence="12" id="KW-1185">Reference proteome</keyword>
<dbReference type="InterPro" id="IPR011006">
    <property type="entry name" value="CheY-like_superfamily"/>
</dbReference>
<feature type="domain" description="Response regulatory" evidence="10">
    <location>
        <begin position="3"/>
        <end position="120"/>
    </location>
</feature>
<accession>A0A927BN79</accession>
<dbReference type="GO" id="GO:0000160">
    <property type="term" value="P:phosphorelay signal transduction system"/>
    <property type="evidence" value="ECO:0007669"/>
    <property type="project" value="UniProtKB-KW"/>
</dbReference>
<dbReference type="PANTHER" id="PTHR42713:SF3">
    <property type="entry name" value="TRANSCRIPTIONAL REGULATORY PROTEIN HPTR"/>
    <property type="match status" value="1"/>
</dbReference>
<evidence type="ECO:0000256" key="6">
    <source>
        <dbReference type="ARBA" id="ARBA00023125"/>
    </source>
</evidence>
<dbReference type="GO" id="GO:0005737">
    <property type="term" value="C:cytoplasm"/>
    <property type="evidence" value="ECO:0007669"/>
    <property type="project" value="UniProtKB-SubCell"/>
</dbReference>
<dbReference type="RefSeq" id="WP_190913645.1">
    <property type="nucleotide sequence ID" value="NZ_JACXIZ010000002.1"/>
</dbReference>
<sequence>MYTVLIAEDSKPILRNIRSHLESLGLPLAVAATAANGEEALERLRERPVDILLTDIRMPKLGGMELIEQAKAVAPHLKVVLISGYSDFEYTRQALSLQVFDYLLKPVERSQLEDVLGRLTRHLDERPQAVRQAPGNALESLLVPGQPLRAEIMRRGPQVPLVLCRQPLTPAGQPWTAAQLQAALDAQLPPDASAVLALREREAMLVLLAPAVCTGYSNACELMQTLTAELDARGLHAAAAGRLQPLDPERWADFGRQALRRLDEELGALGTPPLDTAYPGGAVAGGVAAEQLASRFAELILQRQKEPFALKLEEQLARWQQSGVRIAELERFLTVIGDTLATLDPDLDAAGRGELAAEARRLLEQESYDKFARALQAWTATQFERLLASNKKSGTELFQQIDDYLRLNMYSFVSMADLAERFHVSPSYISRIIKRYSERTFVHYYMQMKIEEARRLMADKPQLRIRDISDALAFSDQHYFSKVFKEYAGCTPSEYKERLQEE</sequence>
<dbReference type="GO" id="GO:0003700">
    <property type="term" value="F:DNA-binding transcription factor activity"/>
    <property type="evidence" value="ECO:0007669"/>
    <property type="project" value="InterPro"/>
</dbReference>
<evidence type="ECO:0000256" key="2">
    <source>
        <dbReference type="ARBA" id="ARBA00022490"/>
    </source>
</evidence>
<dbReference type="PRINTS" id="PR00032">
    <property type="entry name" value="HTHARAC"/>
</dbReference>
<keyword evidence="6" id="KW-0238">DNA-binding</keyword>
<keyword evidence="2" id="KW-0963">Cytoplasm</keyword>
<evidence type="ECO:0000256" key="1">
    <source>
        <dbReference type="ARBA" id="ARBA00004496"/>
    </source>
</evidence>
<evidence type="ECO:0000313" key="11">
    <source>
        <dbReference type="EMBL" id="MBD2843643.1"/>
    </source>
</evidence>
<dbReference type="Proteomes" id="UP000621560">
    <property type="component" value="Unassembled WGS sequence"/>
</dbReference>
<dbReference type="AlphaFoldDB" id="A0A927BN79"/>
<dbReference type="PROSITE" id="PS00041">
    <property type="entry name" value="HTH_ARAC_FAMILY_1"/>
    <property type="match status" value="1"/>
</dbReference>
<dbReference type="EMBL" id="JACXIZ010000002">
    <property type="protein sequence ID" value="MBD2843643.1"/>
    <property type="molecule type" value="Genomic_DNA"/>
</dbReference>
<comment type="caution">
    <text evidence="11">The sequence shown here is derived from an EMBL/GenBank/DDBJ whole genome shotgun (WGS) entry which is preliminary data.</text>
</comment>
<dbReference type="SMART" id="SM00342">
    <property type="entry name" value="HTH_ARAC"/>
    <property type="match status" value="1"/>
</dbReference>
<evidence type="ECO:0000256" key="5">
    <source>
        <dbReference type="ARBA" id="ARBA00023015"/>
    </source>
</evidence>
<evidence type="ECO:0000256" key="7">
    <source>
        <dbReference type="ARBA" id="ARBA00023163"/>
    </source>
</evidence>
<gene>
    <name evidence="11" type="ORF">IDH44_00450</name>
</gene>
<dbReference type="SUPFAM" id="SSF52172">
    <property type="entry name" value="CheY-like"/>
    <property type="match status" value="1"/>
</dbReference>
<dbReference type="InterPro" id="IPR018060">
    <property type="entry name" value="HTH_AraC"/>
</dbReference>
<evidence type="ECO:0000256" key="8">
    <source>
        <dbReference type="PROSITE-ProRule" id="PRU00169"/>
    </source>
</evidence>
<dbReference type="Pfam" id="PF12833">
    <property type="entry name" value="HTH_18"/>
    <property type="match status" value="1"/>
</dbReference>
<dbReference type="PROSITE" id="PS01124">
    <property type="entry name" value="HTH_ARAC_FAMILY_2"/>
    <property type="match status" value="1"/>
</dbReference>
<dbReference type="CDD" id="cd17536">
    <property type="entry name" value="REC_YesN-like"/>
    <property type="match status" value="1"/>
</dbReference>